<reference evidence="3 4" key="1">
    <citation type="journal article" date="2011" name="Science">
        <title>The ecoresponsive genome of Daphnia pulex.</title>
        <authorList>
            <person name="Colbourne J.K."/>
            <person name="Pfrender M.E."/>
            <person name="Gilbert D."/>
            <person name="Thomas W.K."/>
            <person name="Tucker A."/>
            <person name="Oakley T.H."/>
            <person name="Tokishita S."/>
            <person name="Aerts A."/>
            <person name="Arnold G.J."/>
            <person name="Basu M.K."/>
            <person name="Bauer D.J."/>
            <person name="Caceres C.E."/>
            <person name="Carmel L."/>
            <person name="Casola C."/>
            <person name="Choi J.H."/>
            <person name="Detter J.C."/>
            <person name="Dong Q."/>
            <person name="Dusheyko S."/>
            <person name="Eads B.D."/>
            <person name="Frohlich T."/>
            <person name="Geiler-Samerotte K.A."/>
            <person name="Gerlach D."/>
            <person name="Hatcher P."/>
            <person name="Jogdeo S."/>
            <person name="Krijgsveld J."/>
            <person name="Kriventseva E.V."/>
            <person name="Kultz D."/>
            <person name="Laforsch C."/>
            <person name="Lindquist E."/>
            <person name="Lopez J."/>
            <person name="Manak J.R."/>
            <person name="Muller J."/>
            <person name="Pangilinan J."/>
            <person name="Patwardhan R.P."/>
            <person name="Pitluck S."/>
            <person name="Pritham E.J."/>
            <person name="Rechtsteiner A."/>
            <person name="Rho M."/>
            <person name="Rogozin I.B."/>
            <person name="Sakarya O."/>
            <person name="Salamov A."/>
            <person name="Schaack S."/>
            <person name="Shapiro H."/>
            <person name="Shiga Y."/>
            <person name="Skalitzky C."/>
            <person name="Smith Z."/>
            <person name="Souvorov A."/>
            <person name="Sung W."/>
            <person name="Tang Z."/>
            <person name="Tsuchiya D."/>
            <person name="Tu H."/>
            <person name="Vos H."/>
            <person name="Wang M."/>
            <person name="Wolf Y.I."/>
            <person name="Yamagata H."/>
            <person name="Yamada T."/>
            <person name="Ye Y."/>
            <person name="Shaw J.R."/>
            <person name="Andrews J."/>
            <person name="Crease T.J."/>
            <person name="Tang H."/>
            <person name="Lucas S.M."/>
            <person name="Robertson H.M."/>
            <person name="Bork P."/>
            <person name="Koonin E.V."/>
            <person name="Zdobnov E.M."/>
            <person name="Grigoriev I.V."/>
            <person name="Lynch M."/>
            <person name="Boore J.L."/>
        </authorList>
    </citation>
    <scope>NUCLEOTIDE SEQUENCE [LARGE SCALE GENOMIC DNA]</scope>
</reference>
<dbReference type="InterPro" id="IPR001314">
    <property type="entry name" value="Peptidase_S1A"/>
</dbReference>
<dbReference type="FunFam" id="2.40.10.10:FF:000068">
    <property type="entry name" value="transmembrane protease serine 2"/>
    <property type="match status" value="1"/>
</dbReference>
<dbReference type="Gene3D" id="2.40.10.10">
    <property type="entry name" value="Trypsin-like serine proteases"/>
    <property type="match status" value="1"/>
</dbReference>
<feature type="domain" description="Peptidase S1" evidence="2">
    <location>
        <begin position="1"/>
        <end position="150"/>
    </location>
</feature>
<evidence type="ECO:0000313" key="3">
    <source>
        <dbReference type="EMBL" id="EFX87196.1"/>
    </source>
</evidence>
<protein>
    <recommendedName>
        <fullName evidence="2">Peptidase S1 domain-containing protein</fullName>
    </recommendedName>
</protein>
<dbReference type="AlphaFoldDB" id="E9FZV4"/>
<dbReference type="PANTHER" id="PTHR24252:SF7">
    <property type="entry name" value="HYALIN"/>
    <property type="match status" value="1"/>
</dbReference>
<dbReference type="GO" id="GO:0004252">
    <property type="term" value="F:serine-type endopeptidase activity"/>
    <property type="evidence" value="ECO:0007669"/>
    <property type="project" value="InterPro"/>
</dbReference>
<dbReference type="FunCoup" id="E9FZV4">
    <property type="interactions" value="147"/>
</dbReference>
<dbReference type="InterPro" id="IPR018114">
    <property type="entry name" value="TRYPSIN_HIS"/>
</dbReference>
<dbReference type="Pfam" id="PF00089">
    <property type="entry name" value="Trypsin"/>
    <property type="match status" value="1"/>
</dbReference>
<dbReference type="CDD" id="cd00190">
    <property type="entry name" value="Tryp_SPc"/>
    <property type="match status" value="1"/>
</dbReference>
<keyword evidence="1" id="KW-1015">Disulfide bond</keyword>
<dbReference type="InterPro" id="IPR043504">
    <property type="entry name" value="Peptidase_S1_PA_chymotrypsin"/>
</dbReference>
<dbReference type="PANTHER" id="PTHR24252">
    <property type="entry name" value="ACROSIN-RELATED"/>
    <property type="match status" value="1"/>
</dbReference>
<gene>
    <name evidence="3" type="ORF">DAPPUDRAFT_33661</name>
</gene>
<dbReference type="OrthoDB" id="6362497at2759"/>
<dbReference type="PRINTS" id="PR00722">
    <property type="entry name" value="CHYMOTRYPSIN"/>
</dbReference>
<dbReference type="PhylomeDB" id="E9FZV4"/>
<dbReference type="InParanoid" id="E9FZV4"/>
<dbReference type="Proteomes" id="UP000000305">
    <property type="component" value="Unassembled WGS sequence"/>
</dbReference>
<dbReference type="HOGENOM" id="CLU_006842_13_1_1"/>
<feature type="non-terminal residue" evidence="3">
    <location>
        <position position="150"/>
    </location>
</feature>
<dbReference type="InterPro" id="IPR001254">
    <property type="entry name" value="Trypsin_dom"/>
</dbReference>
<dbReference type="InterPro" id="IPR009003">
    <property type="entry name" value="Peptidase_S1_PA"/>
</dbReference>
<dbReference type="eggNOG" id="KOG3627">
    <property type="taxonomic scope" value="Eukaryota"/>
</dbReference>
<dbReference type="EMBL" id="GL732528">
    <property type="protein sequence ID" value="EFX87196.1"/>
    <property type="molecule type" value="Genomic_DNA"/>
</dbReference>
<dbReference type="GO" id="GO:0006508">
    <property type="term" value="P:proteolysis"/>
    <property type="evidence" value="ECO:0007669"/>
    <property type="project" value="InterPro"/>
</dbReference>
<name>E9FZV4_DAPPU</name>
<evidence type="ECO:0000256" key="1">
    <source>
        <dbReference type="ARBA" id="ARBA00023157"/>
    </source>
</evidence>
<feature type="non-terminal residue" evidence="3">
    <location>
        <position position="1"/>
    </location>
</feature>
<evidence type="ECO:0000259" key="2">
    <source>
        <dbReference type="PROSITE" id="PS50240"/>
    </source>
</evidence>
<organism evidence="3 4">
    <name type="scientific">Daphnia pulex</name>
    <name type="common">Water flea</name>
    <dbReference type="NCBI Taxonomy" id="6669"/>
    <lineage>
        <taxon>Eukaryota</taxon>
        <taxon>Metazoa</taxon>
        <taxon>Ecdysozoa</taxon>
        <taxon>Arthropoda</taxon>
        <taxon>Crustacea</taxon>
        <taxon>Branchiopoda</taxon>
        <taxon>Diplostraca</taxon>
        <taxon>Cladocera</taxon>
        <taxon>Anomopoda</taxon>
        <taxon>Daphniidae</taxon>
        <taxon>Daphnia</taxon>
    </lineage>
</organism>
<dbReference type="PROSITE" id="PS00134">
    <property type="entry name" value="TRYPSIN_HIS"/>
    <property type="match status" value="1"/>
</dbReference>
<accession>E9FZV4</accession>
<dbReference type="PROSITE" id="PS50240">
    <property type="entry name" value="TRYPSIN_DOM"/>
    <property type="match status" value="1"/>
</dbReference>
<dbReference type="OMA" id="NTKSSGC"/>
<dbReference type="SMART" id="SM00020">
    <property type="entry name" value="Tryp_SPc"/>
    <property type="match status" value="1"/>
</dbReference>
<dbReference type="KEGG" id="dpx:DAPPUDRAFT_33661"/>
<dbReference type="STRING" id="6669.E9FZV4"/>
<keyword evidence="4" id="KW-1185">Reference proteome</keyword>
<dbReference type="SUPFAM" id="SSF50494">
    <property type="entry name" value="Trypsin-like serine proteases"/>
    <property type="match status" value="1"/>
</dbReference>
<sequence length="150" mass="16055">CGGSLISPTKILTAAHCVVDGNAALFQVKLGMHFLNATANDAQLSRNVIKIKMHEEYDRVEVHNDIAILTLSSPVEYTDTISPVCLVPSCLNDDSGQAVIAMGWGDTTDGGSNSDYLRHAQLSTVPPSKCSRKWGGGIDSTRMLCAYKEG</sequence>
<evidence type="ECO:0000313" key="4">
    <source>
        <dbReference type="Proteomes" id="UP000000305"/>
    </source>
</evidence>
<proteinExistence type="predicted"/>